<accession>A0A3M7Q1E1</accession>
<dbReference type="EMBL" id="REGN01007817">
    <property type="protein sequence ID" value="RNA05210.1"/>
    <property type="molecule type" value="Genomic_DNA"/>
</dbReference>
<sequence length="73" mass="8493">MSNNRLKNEQALRRPVNDDYFEANLAASDDSTGTKTISLMKKFFDFNKKNFGDQFLITQILTKGFFDHEICDH</sequence>
<dbReference type="Proteomes" id="UP000276133">
    <property type="component" value="Unassembled WGS sequence"/>
</dbReference>
<keyword evidence="2" id="KW-1185">Reference proteome</keyword>
<evidence type="ECO:0000313" key="1">
    <source>
        <dbReference type="EMBL" id="RNA05210.1"/>
    </source>
</evidence>
<gene>
    <name evidence="1" type="ORF">BpHYR1_027298</name>
</gene>
<reference evidence="1 2" key="1">
    <citation type="journal article" date="2018" name="Sci. Rep.">
        <title>Genomic signatures of local adaptation to the degree of environmental predictability in rotifers.</title>
        <authorList>
            <person name="Franch-Gras L."/>
            <person name="Hahn C."/>
            <person name="Garcia-Roger E.M."/>
            <person name="Carmona M.J."/>
            <person name="Serra M."/>
            <person name="Gomez A."/>
        </authorList>
    </citation>
    <scope>NUCLEOTIDE SEQUENCE [LARGE SCALE GENOMIC DNA]</scope>
    <source>
        <strain evidence="1">HYR1</strain>
    </source>
</reference>
<name>A0A3M7Q1E1_BRAPC</name>
<organism evidence="1 2">
    <name type="scientific">Brachionus plicatilis</name>
    <name type="common">Marine rotifer</name>
    <name type="synonym">Brachionus muelleri</name>
    <dbReference type="NCBI Taxonomy" id="10195"/>
    <lineage>
        <taxon>Eukaryota</taxon>
        <taxon>Metazoa</taxon>
        <taxon>Spiralia</taxon>
        <taxon>Gnathifera</taxon>
        <taxon>Rotifera</taxon>
        <taxon>Eurotatoria</taxon>
        <taxon>Monogononta</taxon>
        <taxon>Pseudotrocha</taxon>
        <taxon>Ploima</taxon>
        <taxon>Brachionidae</taxon>
        <taxon>Brachionus</taxon>
    </lineage>
</organism>
<proteinExistence type="predicted"/>
<protein>
    <submittedName>
        <fullName evidence="1">Uncharacterized protein</fullName>
    </submittedName>
</protein>
<dbReference type="AlphaFoldDB" id="A0A3M7Q1E1"/>
<evidence type="ECO:0000313" key="2">
    <source>
        <dbReference type="Proteomes" id="UP000276133"/>
    </source>
</evidence>
<comment type="caution">
    <text evidence="1">The sequence shown here is derived from an EMBL/GenBank/DDBJ whole genome shotgun (WGS) entry which is preliminary data.</text>
</comment>